<name>A0A6J7KXC8_9ZZZZ</name>
<evidence type="ECO:0000256" key="1">
    <source>
        <dbReference type="ARBA" id="ARBA00022801"/>
    </source>
</evidence>
<evidence type="ECO:0000313" key="3">
    <source>
        <dbReference type="EMBL" id="CAB4959473.1"/>
    </source>
</evidence>
<proteinExistence type="predicted"/>
<protein>
    <submittedName>
        <fullName evidence="3">Unannotated protein</fullName>
    </submittedName>
</protein>
<gene>
    <name evidence="3" type="ORF">UFOPK3772_02101</name>
</gene>
<dbReference type="InterPro" id="IPR036380">
    <property type="entry name" value="Isochorismatase-like_sf"/>
</dbReference>
<accession>A0A6J7KXC8</accession>
<keyword evidence="1" id="KW-0378">Hydrolase</keyword>
<sequence length="221" mass="24378">MNPYSDRRLFGRPLTIEGNTTAALVIDMLNDFCDEQGKLGNSAALELCESQNLVLDAARRGGGTVVFVNEQHRVNLEPKREFAKQMTHTYEGSWGARVVEPLVVQDTDIEVVKRRYSGFFQSDLDLVLRDRGVTTVVLMGVLTNICVRATAHDAFFLGYDVVVPTDTVRSMTPMEQHASLYDISTHFGWVTTSDEVCAALASGSPIMNQMMEPTVPASTAL</sequence>
<dbReference type="CDD" id="cd00431">
    <property type="entry name" value="cysteine_hydrolases"/>
    <property type="match status" value="1"/>
</dbReference>
<dbReference type="EMBL" id="CAFBNE010000071">
    <property type="protein sequence ID" value="CAB4959473.1"/>
    <property type="molecule type" value="Genomic_DNA"/>
</dbReference>
<organism evidence="3">
    <name type="scientific">freshwater metagenome</name>
    <dbReference type="NCBI Taxonomy" id="449393"/>
    <lineage>
        <taxon>unclassified sequences</taxon>
        <taxon>metagenomes</taxon>
        <taxon>ecological metagenomes</taxon>
    </lineage>
</organism>
<dbReference type="SUPFAM" id="SSF52499">
    <property type="entry name" value="Isochorismatase-like hydrolases"/>
    <property type="match status" value="1"/>
</dbReference>
<feature type="domain" description="Isochorismatase-like" evidence="2">
    <location>
        <begin position="21"/>
        <end position="195"/>
    </location>
</feature>
<dbReference type="GO" id="GO:0016787">
    <property type="term" value="F:hydrolase activity"/>
    <property type="evidence" value="ECO:0007669"/>
    <property type="project" value="UniProtKB-KW"/>
</dbReference>
<dbReference type="Pfam" id="PF00857">
    <property type="entry name" value="Isochorismatase"/>
    <property type="match status" value="1"/>
</dbReference>
<dbReference type="Gene3D" id="3.40.50.850">
    <property type="entry name" value="Isochorismatase-like"/>
    <property type="match status" value="1"/>
</dbReference>
<reference evidence="3" key="1">
    <citation type="submission" date="2020-05" db="EMBL/GenBank/DDBJ databases">
        <authorList>
            <person name="Chiriac C."/>
            <person name="Salcher M."/>
            <person name="Ghai R."/>
            <person name="Kavagutti S V."/>
        </authorList>
    </citation>
    <scope>NUCLEOTIDE SEQUENCE</scope>
</reference>
<dbReference type="PANTHER" id="PTHR43540">
    <property type="entry name" value="PEROXYUREIDOACRYLATE/UREIDOACRYLATE AMIDOHYDROLASE-RELATED"/>
    <property type="match status" value="1"/>
</dbReference>
<dbReference type="InterPro" id="IPR000868">
    <property type="entry name" value="Isochorismatase-like_dom"/>
</dbReference>
<dbReference type="PANTHER" id="PTHR43540:SF6">
    <property type="entry name" value="ISOCHORISMATASE-LIKE DOMAIN-CONTAINING PROTEIN"/>
    <property type="match status" value="1"/>
</dbReference>
<dbReference type="InterPro" id="IPR050272">
    <property type="entry name" value="Isochorismatase-like_hydrls"/>
</dbReference>
<dbReference type="AlphaFoldDB" id="A0A6J7KXC8"/>
<evidence type="ECO:0000259" key="2">
    <source>
        <dbReference type="Pfam" id="PF00857"/>
    </source>
</evidence>